<evidence type="ECO:0000256" key="1">
    <source>
        <dbReference type="SAM" id="SignalP"/>
    </source>
</evidence>
<feature type="chain" id="PRO_5024322290" evidence="1">
    <location>
        <begin position="35"/>
        <end position="244"/>
    </location>
</feature>
<dbReference type="InterPro" id="IPR019546">
    <property type="entry name" value="TAT_signal_bac_arc"/>
</dbReference>
<name>A0A5R8NLH7_9NOCA</name>
<feature type="signal peptide" evidence="1">
    <location>
        <begin position="1"/>
        <end position="34"/>
    </location>
</feature>
<dbReference type="AlphaFoldDB" id="A0A5R8NLH7"/>
<dbReference type="RefSeq" id="WP_138448715.1">
    <property type="nucleotide sequence ID" value="NZ_VBUT01000006.1"/>
</dbReference>
<gene>
    <name evidence="2" type="ORF">FEK34_16590</name>
</gene>
<accession>A0A5R8NLH7</accession>
<dbReference type="EMBL" id="VBUT01000006">
    <property type="protein sequence ID" value="TLF76539.1"/>
    <property type="molecule type" value="Genomic_DNA"/>
</dbReference>
<dbReference type="Proteomes" id="UP000306378">
    <property type="component" value="Unassembled WGS sequence"/>
</dbReference>
<reference evidence="2 3" key="1">
    <citation type="submission" date="2019-05" db="EMBL/GenBank/DDBJ databases">
        <title>Genomes sequences of two Nocardia cyriacigeorgica environmental isolates, type strains Nocardia asteroides ATCC 19247 and Nocardia cyriacigeorgica DSM 44484.</title>
        <authorList>
            <person name="Vautrin F."/>
            <person name="Bergeron E."/>
            <person name="Dubost A."/>
            <person name="Abrouk D."/>
            <person name="Rodriguez Nava V."/>
            <person name="Pujic P."/>
        </authorList>
    </citation>
    <scope>NUCLEOTIDE SEQUENCE [LARGE SCALE GENOMIC DNA]</scope>
    <source>
        <strain evidence="2 3">EML 446</strain>
    </source>
</reference>
<evidence type="ECO:0000313" key="3">
    <source>
        <dbReference type="Proteomes" id="UP000306378"/>
    </source>
</evidence>
<comment type="caution">
    <text evidence="2">The sequence shown here is derived from an EMBL/GenBank/DDBJ whole genome shotgun (WGS) entry which is preliminary data.</text>
</comment>
<dbReference type="InterPro" id="IPR006311">
    <property type="entry name" value="TAT_signal"/>
</dbReference>
<sequence length="244" mass="25849">MSRMTMSISRRGFIVHAGAALGAGVLATAGRAGAEPAQPVALPEVGQAFTMTINGFGVTLVVNLPPPLPTLNFIGSRHMQVVEAGADQVRLRTLNFTVEAAHPLFGKITIRMDEEETGPNSTLRRVAADRLQETWNQGFRIIFEKCGDCPGPYVLCTREPAEWTAELAEFPPPPQGMNPDGSPTGGALYQLTRPIRLGLPGGATSDSTRSGCGACPLDTPLPDDDATFAILEGLHVVHGRLPNG</sequence>
<proteinExistence type="predicted"/>
<protein>
    <submittedName>
        <fullName evidence="2">Twin-arginine translocation signal domain-containing protein</fullName>
    </submittedName>
</protein>
<dbReference type="PROSITE" id="PS51318">
    <property type="entry name" value="TAT"/>
    <property type="match status" value="1"/>
</dbReference>
<dbReference type="NCBIfam" id="TIGR01409">
    <property type="entry name" value="TAT_signal_seq"/>
    <property type="match status" value="1"/>
</dbReference>
<organism evidence="2 3">
    <name type="scientific">Nocardia cyriacigeorgica</name>
    <dbReference type="NCBI Taxonomy" id="135487"/>
    <lineage>
        <taxon>Bacteria</taxon>
        <taxon>Bacillati</taxon>
        <taxon>Actinomycetota</taxon>
        <taxon>Actinomycetes</taxon>
        <taxon>Mycobacteriales</taxon>
        <taxon>Nocardiaceae</taxon>
        <taxon>Nocardia</taxon>
    </lineage>
</organism>
<evidence type="ECO:0000313" key="2">
    <source>
        <dbReference type="EMBL" id="TLF76539.1"/>
    </source>
</evidence>
<keyword evidence="1" id="KW-0732">Signal</keyword>